<comment type="caution">
    <text evidence="2">The sequence shown here is derived from an EMBL/GenBank/DDBJ whole genome shotgun (WGS) entry which is preliminary data.</text>
</comment>
<dbReference type="RefSeq" id="WP_222578821.1">
    <property type="nucleotide sequence ID" value="NZ_JAHVHU010000004.1"/>
</dbReference>
<name>A0A953HVH8_9BACT</name>
<dbReference type="EMBL" id="JAHVHU010000004">
    <property type="protein sequence ID" value="MBY5957301.1"/>
    <property type="molecule type" value="Genomic_DNA"/>
</dbReference>
<dbReference type="AlphaFoldDB" id="A0A953HVH8"/>
<reference evidence="2" key="1">
    <citation type="submission" date="2021-06" db="EMBL/GenBank/DDBJ databases">
        <title>44 bacteria genomes isolated from Dapeng, Shenzhen.</title>
        <authorList>
            <person name="Zheng W."/>
            <person name="Yu S."/>
            <person name="Huang Y."/>
        </authorList>
    </citation>
    <scope>NUCLEOTIDE SEQUENCE</scope>
    <source>
        <strain evidence="2">DP5N28-2</strain>
    </source>
</reference>
<sequence>MKRVLLMFTWFILLSAATAQTQLKSTSPAADNLNWMVRIGLNALDQSSSSNFVKAKSALGFQGGLNVIWNPGWKLKGGLEYQYHEVFEINENSSIITDAETSDRSFHRLKLAAGTLYDLINIDYLTIGIGADALYNFDLTSQEKVYSDFSNTFDLDYFSGLIHLYINIKKIQIDFGFEGNLFDLQPTHLNPFQSKTYTLSLGYIF</sequence>
<evidence type="ECO:0000313" key="3">
    <source>
        <dbReference type="Proteomes" id="UP000753961"/>
    </source>
</evidence>
<keyword evidence="1" id="KW-0732">Signal</keyword>
<evidence type="ECO:0000256" key="1">
    <source>
        <dbReference type="SAM" id="SignalP"/>
    </source>
</evidence>
<organism evidence="2 3">
    <name type="scientific">Membranihabitans marinus</name>
    <dbReference type="NCBI Taxonomy" id="1227546"/>
    <lineage>
        <taxon>Bacteria</taxon>
        <taxon>Pseudomonadati</taxon>
        <taxon>Bacteroidota</taxon>
        <taxon>Saprospiria</taxon>
        <taxon>Saprospirales</taxon>
        <taxon>Saprospiraceae</taxon>
        <taxon>Membranihabitans</taxon>
    </lineage>
</organism>
<feature type="chain" id="PRO_5037176861" evidence="1">
    <location>
        <begin position="20"/>
        <end position="205"/>
    </location>
</feature>
<evidence type="ECO:0000313" key="2">
    <source>
        <dbReference type="EMBL" id="MBY5957301.1"/>
    </source>
</evidence>
<gene>
    <name evidence="2" type="ORF">KUV50_04075</name>
</gene>
<keyword evidence="3" id="KW-1185">Reference proteome</keyword>
<protein>
    <submittedName>
        <fullName evidence="2">Outer membrane beta-barrel protein</fullName>
    </submittedName>
</protein>
<dbReference type="Proteomes" id="UP000753961">
    <property type="component" value="Unassembled WGS sequence"/>
</dbReference>
<proteinExistence type="predicted"/>
<feature type="signal peptide" evidence="1">
    <location>
        <begin position="1"/>
        <end position="19"/>
    </location>
</feature>
<accession>A0A953HVH8</accession>